<keyword evidence="1" id="KW-0812">Transmembrane</keyword>
<feature type="transmembrane region" description="Helical" evidence="1">
    <location>
        <begin position="157"/>
        <end position="176"/>
    </location>
</feature>
<feature type="transmembrane region" description="Helical" evidence="1">
    <location>
        <begin position="87"/>
        <end position="108"/>
    </location>
</feature>
<dbReference type="EMBL" id="KX759156">
    <property type="protein sequence ID" value="APG41578.1"/>
    <property type="molecule type" value="Genomic_DNA"/>
</dbReference>
<keyword evidence="1" id="KW-1133">Transmembrane helix</keyword>
<reference evidence="2" key="1">
    <citation type="journal article" date="2014" name="J. Virol.">
        <title>Elephant endotheliotropic herpesviruses EEHV1A, EEHV1B, and EEHV2 from cases of hemorrhagic disease are highly diverged from other mammalian herpesviruses and may form a new subfamily.</title>
        <authorList>
            <person name="Richman LK"/>
            <person name="Zong JC"/>
            <person name="Latimer EM"/>
            <person name="Lock J"/>
            <person name="Fleischer RC"/>
            <person name="Heaggans SY"/>
            <person name="Hayward GS."/>
        </authorList>
    </citation>
    <scope>NUCLEOTIDE SEQUENCE</scope>
    <source>
        <strain evidence="2">Malee/NAP73</strain>
    </source>
</reference>
<feature type="transmembrane region" description="Helical" evidence="1">
    <location>
        <begin position="53"/>
        <end position="75"/>
    </location>
</feature>
<evidence type="ECO:0000313" key="2">
    <source>
        <dbReference type="EMBL" id="APG41578.1"/>
    </source>
</evidence>
<keyword evidence="1" id="KW-0472">Membrane</keyword>
<accession>A0A1L3HP15</accession>
<organism evidence="2">
    <name type="scientific">Elephant endotheliotropic herpesvirus 1A</name>
    <dbReference type="NCBI Taxonomy" id="759753"/>
    <lineage>
        <taxon>Viruses</taxon>
        <taxon>Duplodnaviria</taxon>
        <taxon>Heunggongvirae</taxon>
        <taxon>Peploviricota</taxon>
        <taxon>Herviviricetes</taxon>
        <taxon>Herpesvirales</taxon>
        <taxon>Orthoherpesviridae</taxon>
        <taxon>Betaherpesvirinae</taxon>
        <taxon>Proboscivirus</taxon>
        <taxon>Proboscivirus elephantidbeta1</taxon>
        <taxon>Elephantid herpesvirus 1</taxon>
    </lineage>
</organism>
<name>A0A1L3HP15_ELHV1</name>
<feature type="transmembrane region" description="Helical" evidence="1">
    <location>
        <begin position="183"/>
        <end position="202"/>
    </location>
</feature>
<gene>
    <name evidence="2" type="primary">E50.5</name>
</gene>
<proteinExistence type="predicted"/>
<keyword evidence="2" id="KW-0675">Receptor</keyword>
<reference evidence="2" key="2">
    <citation type="submission" date="2016-08" db="EMBL/GenBank/DDBJ databases">
        <title>Extraordinary levels of hypervariability and flexibility within a 10-kb multigene immunoglobulin and G-protein coupled receptor family-encoding segment of the genomes from 35 strains of elephant endotheliotropic herpesvirus 1 (EEHV1).</title>
        <authorList>
            <person name="Zong J.-C."/>
            <person name="Long S.Y."/>
            <person name="Heaggans S.Y."/>
            <person name="Latimer E.M."/>
            <person name="Zachariah A."/>
            <person name="Hayward G.S."/>
        </authorList>
    </citation>
    <scope>NUCLEOTIDE SEQUENCE</scope>
    <source>
        <strain evidence="2">Malee/NAP73</strain>
    </source>
</reference>
<feature type="transmembrane region" description="Helical" evidence="1">
    <location>
        <begin position="20"/>
        <end position="41"/>
    </location>
</feature>
<protein>
    <submittedName>
        <fullName evidence="2">G protein-coupled receptor 8</fullName>
    </submittedName>
</protein>
<sequence length="261" mass="30061">MNLTELTSAESPEIDACILSFSILGIIGTIYAIIQLTLAYIRKTCLCIPENTWYLHFLLLMGILNLFISSCISGIFEHVGLCFTQFSPAICVCCILTLATNLFFLCIYRQNFSSTFLLILPVLLVFPIVILLILFYSYKDNNQSCTYNYVQYALTSIYLYLDYFITISTILTLCLHKTLYGKLLCLATWTSWILWNINWSIFCPYIPFFVTLYFCPTFGYILLLFYIYPILLSKYLHTLPLMTNQLTLWCSAPPPVTVTDD</sequence>
<feature type="transmembrane region" description="Helical" evidence="1">
    <location>
        <begin position="115"/>
        <end position="137"/>
    </location>
</feature>
<evidence type="ECO:0000256" key="1">
    <source>
        <dbReference type="SAM" id="Phobius"/>
    </source>
</evidence>
<feature type="transmembrane region" description="Helical" evidence="1">
    <location>
        <begin position="208"/>
        <end position="232"/>
    </location>
</feature>